<name>A0A327L2Z2_9BRAD</name>
<organism evidence="5 6">
    <name type="scientific">Rhodoplanes roseus</name>
    <dbReference type="NCBI Taxonomy" id="29409"/>
    <lineage>
        <taxon>Bacteria</taxon>
        <taxon>Pseudomonadati</taxon>
        <taxon>Pseudomonadota</taxon>
        <taxon>Alphaproteobacteria</taxon>
        <taxon>Hyphomicrobiales</taxon>
        <taxon>Nitrobacteraceae</taxon>
        <taxon>Rhodoplanes</taxon>
    </lineage>
</organism>
<dbReference type="InterPro" id="IPR001647">
    <property type="entry name" value="HTH_TetR"/>
</dbReference>
<evidence type="ECO:0000259" key="4">
    <source>
        <dbReference type="PROSITE" id="PS50977"/>
    </source>
</evidence>
<evidence type="ECO:0000256" key="2">
    <source>
        <dbReference type="PROSITE-ProRule" id="PRU00335"/>
    </source>
</evidence>
<feature type="domain" description="HTH tetR-type" evidence="4">
    <location>
        <begin position="4"/>
        <end position="64"/>
    </location>
</feature>
<gene>
    <name evidence="5" type="ORF">CH341_12090</name>
</gene>
<reference evidence="5 6" key="1">
    <citation type="submission" date="2017-07" db="EMBL/GenBank/DDBJ databases">
        <title>Draft Genome Sequences of Select Purple Nonsulfur Bacteria.</title>
        <authorList>
            <person name="Lasarre B."/>
            <person name="Mckinlay J.B."/>
        </authorList>
    </citation>
    <scope>NUCLEOTIDE SEQUENCE [LARGE SCALE GENOMIC DNA]</scope>
    <source>
        <strain evidence="5 6">DSM 5909</strain>
    </source>
</reference>
<dbReference type="OrthoDB" id="9809772at2"/>
<dbReference type="PROSITE" id="PS50977">
    <property type="entry name" value="HTH_TETR_2"/>
    <property type="match status" value="1"/>
</dbReference>
<keyword evidence="3" id="KW-0812">Transmembrane</keyword>
<dbReference type="InterPro" id="IPR023772">
    <property type="entry name" value="DNA-bd_HTH_TetR-type_CS"/>
</dbReference>
<evidence type="ECO:0000256" key="1">
    <source>
        <dbReference type="ARBA" id="ARBA00023125"/>
    </source>
</evidence>
<dbReference type="AlphaFoldDB" id="A0A327L2Z2"/>
<feature type="transmembrane region" description="Helical" evidence="3">
    <location>
        <begin position="144"/>
        <end position="167"/>
    </location>
</feature>
<dbReference type="RefSeq" id="WP_111419289.1">
    <property type="nucleotide sequence ID" value="NZ_NPEX01000067.1"/>
</dbReference>
<dbReference type="GO" id="GO:0003700">
    <property type="term" value="F:DNA-binding transcription factor activity"/>
    <property type="evidence" value="ECO:0007669"/>
    <property type="project" value="TreeGrafter"/>
</dbReference>
<dbReference type="GO" id="GO:0000976">
    <property type="term" value="F:transcription cis-regulatory region binding"/>
    <property type="evidence" value="ECO:0007669"/>
    <property type="project" value="TreeGrafter"/>
</dbReference>
<dbReference type="PRINTS" id="PR00455">
    <property type="entry name" value="HTHTETR"/>
</dbReference>
<keyword evidence="3" id="KW-0472">Membrane</keyword>
<keyword evidence="3" id="KW-1133">Transmembrane helix</keyword>
<dbReference type="Proteomes" id="UP000249130">
    <property type="component" value="Unassembled WGS sequence"/>
</dbReference>
<dbReference type="EMBL" id="NPEX01000067">
    <property type="protein sequence ID" value="RAI43862.1"/>
    <property type="molecule type" value="Genomic_DNA"/>
</dbReference>
<evidence type="ECO:0000313" key="5">
    <source>
        <dbReference type="EMBL" id="RAI43862.1"/>
    </source>
</evidence>
<proteinExistence type="predicted"/>
<dbReference type="Pfam" id="PF00440">
    <property type="entry name" value="TetR_N"/>
    <property type="match status" value="1"/>
</dbReference>
<dbReference type="PANTHER" id="PTHR30055">
    <property type="entry name" value="HTH-TYPE TRANSCRIPTIONAL REGULATOR RUTR"/>
    <property type="match status" value="1"/>
</dbReference>
<dbReference type="Gene3D" id="1.10.357.10">
    <property type="entry name" value="Tetracycline Repressor, domain 2"/>
    <property type="match status" value="1"/>
</dbReference>
<accession>A0A327L2Z2</accession>
<dbReference type="InterPro" id="IPR009057">
    <property type="entry name" value="Homeodomain-like_sf"/>
</dbReference>
<evidence type="ECO:0000313" key="6">
    <source>
        <dbReference type="Proteomes" id="UP000249130"/>
    </source>
</evidence>
<protein>
    <recommendedName>
        <fullName evidence="4">HTH tetR-type domain-containing protein</fullName>
    </recommendedName>
</protein>
<dbReference type="InterPro" id="IPR050109">
    <property type="entry name" value="HTH-type_TetR-like_transc_reg"/>
</dbReference>
<sequence>MAKAQMRATILETASRLFASRGYAAVSMRDVATEVGVTPANLYYHFSDKEQLIREALVHVFTERTAPLETVLAVPVTCDQKLETFVLWLVGLLWQDEVFAKLLFRELLDGDRSRLEHLSRTVLERPFALITSATAGYNRRADPVLSAVSIIGIVLGHFQLSVALPFLPGGRKEHTDPEVVSRHILTVVRSAIAAPRLPEGA</sequence>
<dbReference type="PROSITE" id="PS01081">
    <property type="entry name" value="HTH_TETR_1"/>
    <property type="match status" value="1"/>
</dbReference>
<evidence type="ECO:0000256" key="3">
    <source>
        <dbReference type="SAM" id="Phobius"/>
    </source>
</evidence>
<comment type="caution">
    <text evidence="5">The sequence shown here is derived from an EMBL/GenBank/DDBJ whole genome shotgun (WGS) entry which is preliminary data.</text>
</comment>
<keyword evidence="6" id="KW-1185">Reference proteome</keyword>
<dbReference type="SUPFAM" id="SSF46689">
    <property type="entry name" value="Homeodomain-like"/>
    <property type="match status" value="1"/>
</dbReference>
<keyword evidence="1 2" id="KW-0238">DNA-binding</keyword>
<dbReference type="PANTHER" id="PTHR30055:SF219">
    <property type="entry name" value="TRANSCRIPTIONAL REGULATORY PROTEIN"/>
    <property type="match status" value="1"/>
</dbReference>
<feature type="DNA-binding region" description="H-T-H motif" evidence="2">
    <location>
        <begin position="27"/>
        <end position="46"/>
    </location>
</feature>